<dbReference type="AlphaFoldDB" id="A0A0P7B3F6"/>
<feature type="repeat" description="ANK" evidence="3">
    <location>
        <begin position="90"/>
        <end position="122"/>
    </location>
</feature>
<feature type="region of interest" description="Disordered" evidence="4">
    <location>
        <begin position="241"/>
        <end position="298"/>
    </location>
</feature>
<evidence type="ECO:0000313" key="6">
    <source>
        <dbReference type="Proteomes" id="UP000050424"/>
    </source>
</evidence>
<comment type="caution">
    <text evidence="5">The sequence shown here is derived from an EMBL/GenBank/DDBJ whole genome shotgun (WGS) entry which is preliminary data.</text>
</comment>
<gene>
    <name evidence="5" type="ORF">AK830_g5638</name>
</gene>
<protein>
    <submittedName>
        <fullName evidence="5">Uncharacterized protein</fullName>
    </submittedName>
</protein>
<sequence>MSDPMSQPAHEPSPLSSLPPEAIAFAGRMYNSARAGNLPIFQQALPAGLPPNLTNDKGDTLLMLAAYHGHAELVRLLLQHGGDPNRLNDRGQSPLAGAVFKKEDAVIEVLLEGGADPDYGQPSAMQCVAMFNQEETWKDKFEITNLFTAPSIVTFYPLLLPSSAASCLGSPSASNPPRICVCNSTGIWAAANHCDSLAYTPPSTWTIFLPLHLYNTETASTIFRYKMGSLGRLAERAMSHLPASESSMPSVTGDDSSPNTGSYGPGYTSQSPRFGAGAISNADEQRKSPEPIRIGSPTIKPIRDTLAVADATAQASTKSLYGPPFTPSKPRRLIKFLDNQFPGRSDYRDEMMDLGIATSHWLKIIDRHFQQDEDPENAELRLVMLLETIMREWYSVNRPEIPGDPRGLAKLRFLDFKLRVKLHDLGYERGGVQPQEAHRV</sequence>
<accession>A0A0P7B3F6</accession>
<keyword evidence="2 3" id="KW-0040">ANK repeat</keyword>
<dbReference type="OrthoDB" id="366390at2759"/>
<feature type="repeat" description="ANK" evidence="3">
    <location>
        <begin position="57"/>
        <end position="89"/>
    </location>
</feature>
<dbReference type="STRING" id="78410.A0A0P7B3F6"/>
<dbReference type="Pfam" id="PF12796">
    <property type="entry name" value="Ank_2"/>
    <property type="match status" value="1"/>
</dbReference>
<organism evidence="5 6">
    <name type="scientific">Neonectria ditissima</name>
    <dbReference type="NCBI Taxonomy" id="78410"/>
    <lineage>
        <taxon>Eukaryota</taxon>
        <taxon>Fungi</taxon>
        <taxon>Dikarya</taxon>
        <taxon>Ascomycota</taxon>
        <taxon>Pezizomycotina</taxon>
        <taxon>Sordariomycetes</taxon>
        <taxon>Hypocreomycetidae</taxon>
        <taxon>Hypocreales</taxon>
        <taxon>Nectriaceae</taxon>
        <taxon>Neonectria</taxon>
    </lineage>
</organism>
<dbReference type="Proteomes" id="UP000050424">
    <property type="component" value="Unassembled WGS sequence"/>
</dbReference>
<dbReference type="Gene3D" id="1.25.40.20">
    <property type="entry name" value="Ankyrin repeat-containing domain"/>
    <property type="match status" value="1"/>
</dbReference>
<dbReference type="PROSITE" id="PS50297">
    <property type="entry name" value="ANK_REP_REGION"/>
    <property type="match status" value="2"/>
</dbReference>
<dbReference type="PROSITE" id="PS50088">
    <property type="entry name" value="ANK_REPEAT"/>
    <property type="match status" value="2"/>
</dbReference>
<evidence type="ECO:0000256" key="4">
    <source>
        <dbReference type="SAM" id="MobiDB-lite"/>
    </source>
</evidence>
<evidence type="ECO:0000256" key="1">
    <source>
        <dbReference type="ARBA" id="ARBA00022737"/>
    </source>
</evidence>
<feature type="compositionally biased region" description="Polar residues" evidence="4">
    <location>
        <begin position="244"/>
        <end position="272"/>
    </location>
</feature>
<dbReference type="PANTHER" id="PTHR24171">
    <property type="entry name" value="ANKYRIN REPEAT DOMAIN-CONTAINING PROTEIN 39-RELATED"/>
    <property type="match status" value="1"/>
</dbReference>
<dbReference type="InterPro" id="IPR002110">
    <property type="entry name" value="Ankyrin_rpt"/>
</dbReference>
<evidence type="ECO:0000256" key="3">
    <source>
        <dbReference type="PROSITE-ProRule" id="PRU00023"/>
    </source>
</evidence>
<evidence type="ECO:0000313" key="5">
    <source>
        <dbReference type="EMBL" id="KPM40919.1"/>
    </source>
</evidence>
<reference evidence="5 6" key="1">
    <citation type="submission" date="2015-09" db="EMBL/GenBank/DDBJ databases">
        <title>Draft genome of a European isolate of the apple canker pathogen Neonectria ditissima.</title>
        <authorList>
            <person name="Gomez-Cortecero A."/>
            <person name="Harrison R.J."/>
            <person name="Armitage A.D."/>
        </authorList>
    </citation>
    <scope>NUCLEOTIDE SEQUENCE [LARGE SCALE GENOMIC DNA]</scope>
    <source>
        <strain evidence="5 6">R09/05</strain>
    </source>
</reference>
<evidence type="ECO:0000256" key="2">
    <source>
        <dbReference type="ARBA" id="ARBA00023043"/>
    </source>
</evidence>
<proteinExistence type="predicted"/>
<dbReference type="SUPFAM" id="SSF48403">
    <property type="entry name" value="Ankyrin repeat"/>
    <property type="match status" value="1"/>
</dbReference>
<dbReference type="EMBL" id="LKCW01000074">
    <property type="protein sequence ID" value="KPM40919.1"/>
    <property type="molecule type" value="Genomic_DNA"/>
</dbReference>
<dbReference type="SMART" id="SM00248">
    <property type="entry name" value="ANK"/>
    <property type="match status" value="2"/>
</dbReference>
<keyword evidence="1" id="KW-0677">Repeat</keyword>
<keyword evidence="6" id="KW-1185">Reference proteome</keyword>
<name>A0A0P7B3F6_9HYPO</name>
<dbReference type="InterPro" id="IPR036770">
    <property type="entry name" value="Ankyrin_rpt-contain_sf"/>
</dbReference>